<dbReference type="KEGG" id="ker:91099689"/>
<keyword evidence="1" id="KW-0813">Transport</keyword>
<keyword evidence="3" id="KW-1185">Reference proteome</keyword>
<accession>A0AAX4KBM4</accession>
<evidence type="ECO:0000256" key="1">
    <source>
        <dbReference type="RuleBase" id="RU363082"/>
    </source>
</evidence>
<dbReference type="AlphaFoldDB" id="A0AAX4KBM4"/>
<dbReference type="RefSeq" id="XP_066080810.1">
    <property type="nucleotide sequence ID" value="XM_066224713.1"/>
</dbReference>
<name>A0AAX4KBM4_9TREE</name>
<evidence type="ECO:0000313" key="2">
    <source>
        <dbReference type="EMBL" id="WWD02843.1"/>
    </source>
</evidence>
<organism evidence="2 3">
    <name type="scientific">Kwoniella europaea PYCC6329</name>
    <dbReference type="NCBI Taxonomy" id="1423913"/>
    <lineage>
        <taxon>Eukaryota</taxon>
        <taxon>Fungi</taxon>
        <taxon>Dikarya</taxon>
        <taxon>Basidiomycota</taxon>
        <taxon>Agaricomycotina</taxon>
        <taxon>Tremellomycetes</taxon>
        <taxon>Tremellales</taxon>
        <taxon>Cryptococcaceae</taxon>
        <taxon>Kwoniella</taxon>
    </lineage>
</organism>
<comment type="similarity">
    <text evidence="1">Belongs to the glutaredoxin family.</text>
</comment>
<protein>
    <recommendedName>
        <fullName evidence="1">Glutaredoxin-like protein</fullName>
    </recommendedName>
</protein>
<dbReference type="Proteomes" id="UP001358614">
    <property type="component" value="Chromosome 1"/>
</dbReference>
<gene>
    <name evidence="2" type="ORF">V865_000885</name>
</gene>
<keyword evidence="1" id="KW-0249">Electron transport</keyword>
<dbReference type="Gene3D" id="3.40.30.10">
    <property type="entry name" value="Glutaredoxin"/>
    <property type="match status" value="1"/>
</dbReference>
<dbReference type="GeneID" id="91099689"/>
<dbReference type="EMBL" id="CP144089">
    <property type="protein sequence ID" value="WWD02843.1"/>
    <property type="molecule type" value="Genomic_DNA"/>
</dbReference>
<dbReference type="Pfam" id="PF05768">
    <property type="entry name" value="Glrx-like"/>
    <property type="match status" value="1"/>
</dbReference>
<sequence>MPMTPRIRLPIPRLTLFTGGKECSLCEVAKQDLAKLRRTTPFELNLWNIRDPPKGTDEREAKKWRRLYQYDITNRKTSHRSGEAQQGD</sequence>
<proteinExistence type="inferred from homology"/>
<evidence type="ECO:0000313" key="3">
    <source>
        <dbReference type="Proteomes" id="UP001358614"/>
    </source>
</evidence>
<dbReference type="InterPro" id="IPR008554">
    <property type="entry name" value="Glutaredoxin-like"/>
</dbReference>
<reference evidence="2 3" key="1">
    <citation type="submission" date="2024-01" db="EMBL/GenBank/DDBJ databases">
        <title>Comparative genomics of Cryptococcus and Kwoniella reveals pathogenesis evolution and contrasting modes of karyotype evolution via chromosome fusion or intercentromeric recombination.</title>
        <authorList>
            <person name="Coelho M.A."/>
            <person name="David-Palma M."/>
            <person name="Shea T."/>
            <person name="Bowers K."/>
            <person name="McGinley-Smith S."/>
            <person name="Mohammad A.W."/>
            <person name="Gnirke A."/>
            <person name="Yurkov A.M."/>
            <person name="Nowrousian M."/>
            <person name="Sun S."/>
            <person name="Cuomo C.A."/>
            <person name="Heitman J."/>
        </authorList>
    </citation>
    <scope>NUCLEOTIDE SEQUENCE [LARGE SCALE GENOMIC DNA]</scope>
    <source>
        <strain evidence="2 3">PYCC6329</strain>
    </source>
</reference>